<dbReference type="EMBL" id="JBHSBL010000017">
    <property type="protein sequence ID" value="MFC4067270.1"/>
    <property type="molecule type" value="Genomic_DNA"/>
</dbReference>
<keyword evidence="4" id="KW-1185">Reference proteome</keyword>
<accession>A0ABV8IW79</accession>
<gene>
    <name evidence="3" type="ORF">ACFO0C_20245</name>
</gene>
<organism evidence="3 4">
    <name type="scientific">Actinoplanes subglobosus</name>
    <dbReference type="NCBI Taxonomy" id="1547892"/>
    <lineage>
        <taxon>Bacteria</taxon>
        <taxon>Bacillati</taxon>
        <taxon>Actinomycetota</taxon>
        <taxon>Actinomycetes</taxon>
        <taxon>Micromonosporales</taxon>
        <taxon>Micromonosporaceae</taxon>
        <taxon>Actinoplanes</taxon>
    </lineage>
</organism>
<evidence type="ECO:0000256" key="1">
    <source>
        <dbReference type="SAM" id="MobiDB-lite"/>
    </source>
</evidence>
<dbReference type="Proteomes" id="UP001595867">
    <property type="component" value="Unassembled WGS sequence"/>
</dbReference>
<evidence type="ECO:0000256" key="2">
    <source>
        <dbReference type="SAM" id="Phobius"/>
    </source>
</evidence>
<protein>
    <submittedName>
        <fullName evidence="3">Uncharacterized protein</fullName>
    </submittedName>
</protein>
<keyword evidence="2" id="KW-1133">Transmembrane helix</keyword>
<sequence length="82" mass="8975">MIKPSVLLFALLMSAPAFYRLLGDEIDLIQVLIRFLVAVPIAAVLMAGLRFILAGYRKAEEEPPATVMTPEPYDSPEPGKST</sequence>
<evidence type="ECO:0000313" key="3">
    <source>
        <dbReference type="EMBL" id="MFC4067270.1"/>
    </source>
</evidence>
<proteinExistence type="predicted"/>
<keyword evidence="2" id="KW-0812">Transmembrane</keyword>
<feature type="transmembrane region" description="Helical" evidence="2">
    <location>
        <begin position="33"/>
        <end position="53"/>
    </location>
</feature>
<comment type="caution">
    <text evidence="3">The sequence shown here is derived from an EMBL/GenBank/DDBJ whole genome shotgun (WGS) entry which is preliminary data.</text>
</comment>
<reference evidence="4" key="1">
    <citation type="journal article" date="2019" name="Int. J. Syst. Evol. Microbiol.">
        <title>The Global Catalogue of Microorganisms (GCM) 10K type strain sequencing project: providing services to taxonomists for standard genome sequencing and annotation.</title>
        <authorList>
            <consortium name="The Broad Institute Genomics Platform"/>
            <consortium name="The Broad Institute Genome Sequencing Center for Infectious Disease"/>
            <person name="Wu L."/>
            <person name="Ma J."/>
        </authorList>
    </citation>
    <scope>NUCLEOTIDE SEQUENCE [LARGE SCALE GENOMIC DNA]</scope>
    <source>
        <strain evidence="4">TBRC 5832</strain>
    </source>
</reference>
<evidence type="ECO:0000313" key="4">
    <source>
        <dbReference type="Proteomes" id="UP001595867"/>
    </source>
</evidence>
<keyword evidence="2" id="KW-0472">Membrane</keyword>
<dbReference type="RefSeq" id="WP_378068195.1">
    <property type="nucleotide sequence ID" value="NZ_JBHSBL010000017.1"/>
</dbReference>
<name>A0ABV8IW79_9ACTN</name>
<feature type="region of interest" description="Disordered" evidence="1">
    <location>
        <begin position="61"/>
        <end position="82"/>
    </location>
</feature>